<keyword evidence="12 15" id="KW-0460">Magnesium</keyword>
<comment type="catalytic activity">
    <reaction evidence="14">
        <text>IMP + diphosphate = hypoxanthine + 5-phospho-alpha-D-ribose 1-diphosphate</text>
        <dbReference type="Rhea" id="RHEA:17973"/>
        <dbReference type="ChEBI" id="CHEBI:17368"/>
        <dbReference type="ChEBI" id="CHEBI:33019"/>
        <dbReference type="ChEBI" id="CHEBI:58017"/>
        <dbReference type="ChEBI" id="CHEBI:58053"/>
        <dbReference type="EC" id="2.4.2.8"/>
    </reaction>
    <physiologicalReaction direction="right-to-left" evidence="14">
        <dbReference type="Rhea" id="RHEA:17975"/>
    </physiologicalReaction>
</comment>
<dbReference type="InterPro" id="IPR050408">
    <property type="entry name" value="HGPRT"/>
</dbReference>
<evidence type="ECO:0000256" key="10">
    <source>
        <dbReference type="ARBA" id="ARBA00022726"/>
    </source>
</evidence>
<dbReference type="UniPathway" id="UPA00591">
    <property type="reaction ID" value="UER00648"/>
</dbReference>
<evidence type="ECO:0000256" key="5">
    <source>
        <dbReference type="ARBA" id="ARBA00011895"/>
    </source>
</evidence>
<dbReference type="Pfam" id="PF00156">
    <property type="entry name" value="Pribosyltran"/>
    <property type="match status" value="1"/>
</dbReference>
<evidence type="ECO:0000256" key="11">
    <source>
        <dbReference type="ARBA" id="ARBA00022741"/>
    </source>
</evidence>
<dbReference type="GO" id="GO:0006166">
    <property type="term" value="P:purine ribonucleoside salvage"/>
    <property type="evidence" value="ECO:0007669"/>
    <property type="project" value="UniProtKB-KW"/>
</dbReference>
<reference evidence="18" key="1">
    <citation type="journal article" date="2017" name="Proc. Natl. Acad. Sci. U.S.A.">
        <title>Simulation of Deepwater Horizon oil plume reveals substrate specialization within a complex community of hydrocarbon-degraders.</title>
        <authorList>
            <person name="Hu P."/>
            <person name="Dubinsky E.A."/>
            <person name="Probst A.J."/>
            <person name="Wang J."/>
            <person name="Sieber C.M.K."/>
            <person name="Tom L.M."/>
            <person name="Gardinali P."/>
            <person name="Banfield J.F."/>
            <person name="Atlas R.M."/>
            <person name="Andersen G.L."/>
        </authorList>
    </citation>
    <scope>NUCLEOTIDE SEQUENCE [LARGE SCALE GENOMIC DNA]</scope>
</reference>
<dbReference type="PANTHER" id="PTHR43340:SF1">
    <property type="entry name" value="HYPOXANTHINE PHOSPHORIBOSYLTRANSFERASE"/>
    <property type="match status" value="1"/>
</dbReference>
<dbReference type="NCBIfam" id="TIGR01203">
    <property type="entry name" value="HGPRTase"/>
    <property type="match status" value="1"/>
</dbReference>
<dbReference type="Proteomes" id="UP000196531">
    <property type="component" value="Unassembled WGS sequence"/>
</dbReference>
<dbReference type="GO" id="GO:0032263">
    <property type="term" value="P:GMP salvage"/>
    <property type="evidence" value="ECO:0007669"/>
    <property type="project" value="TreeGrafter"/>
</dbReference>
<keyword evidence="7 15" id="KW-0328">Glycosyltransferase</keyword>
<evidence type="ECO:0000256" key="14">
    <source>
        <dbReference type="ARBA" id="ARBA00049402"/>
    </source>
</evidence>
<evidence type="ECO:0000256" key="9">
    <source>
        <dbReference type="ARBA" id="ARBA00022723"/>
    </source>
</evidence>
<dbReference type="InterPro" id="IPR000836">
    <property type="entry name" value="PRTase_dom"/>
</dbReference>
<protein>
    <recommendedName>
        <fullName evidence="5 15">Hypoxanthine phosphoribosyltransferase</fullName>
        <ecNumber evidence="5 15">2.4.2.8</ecNumber>
    </recommendedName>
</protein>
<evidence type="ECO:0000256" key="7">
    <source>
        <dbReference type="ARBA" id="ARBA00022676"/>
    </source>
</evidence>
<dbReference type="GO" id="GO:0046100">
    <property type="term" value="P:hypoxanthine metabolic process"/>
    <property type="evidence" value="ECO:0007669"/>
    <property type="project" value="TreeGrafter"/>
</dbReference>
<dbReference type="GO" id="GO:0005829">
    <property type="term" value="C:cytosol"/>
    <property type="evidence" value="ECO:0007669"/>
    <property type="project" value="TreeGrafter"/>
</dbReference>
<keyword evidence="10 15" id="KW-0660">Purine salvage</keyword>
<evidence type="ECO:0000256" key="2">
    <source>
        <dbReference type="ARBA" id="ARBA00004496"/>
    </source>
</evidence>
<comment type="pathway">
    <text evidence="3 15">Purine metabolism; IMP biosynthesis via salvage pathway; IMP from hypoxanthine: step 1/1.</text>
</comment>
<evidence type="ECO:0000256" key="6">
    <source>
        <dbReference type="ARBA" id="ARBA00022490"/>
    </source>
</evidence>
<evidence type="ECO:0000256" key="8">
    <source>
        <dbReference type="ARBA" id="ARBA00022679"/>
    </source>
</evidence>
<evidence type="ECO:0000313" key="17">
    <source>
        <dbReference type="EMBL" id="OUR98487.1"/>
    </source>
</evidence>
<evidence type="ECO:0000256" key="13">
    <source>
        <dbReference type="ARBA" id="ARBA00048811"/>
    </source>
</evidence>
<comment type="catalytic activity">
    <reaction evidence="13">
        <text>GMP + diphosphate = guanine + 5-phospho-alpha-D-ribose 1-diphosphate</text>
        <dbReference type="Rhea" id="RHEA:25424"/>
        <dbReference type="ChEBI" id="CHEBI:16235"/>
        <dbReference type="ChEBI" id="CHEBI:33019"/>
        <dbReference type="ChEBI" id="CHEBI:58017"/>
        <dbReference type="ChEBI" id="CHEBI:58115"/>
        <dbReference type="EC" id="2.4.2.8"/>
    </reaction>
    <physiologicalReaction direction="right-to-left" evidence="13">
        <dbReference type="Rhea" id="RHEA:25426"/>
    </physiologicalReaction>
</comment>
<evidence type="ECO:0000256" key="3">
    <source>
        <dbReference type="ARBA" id="ARBA00004669"/>
    </source>
</evidence>
<comment type="cofactor">
    <cofactor evidence="1 15">
        <name>Mg(2+)</name>
        <dbReference type="ChEBI" id="CHEBI:18420"/>
    </cofactor>
</comment>
<dbReference type="Gene3D" id="3.40.50.2020">
    <property type="match status" value="1"/>
</dbReference>
<dbReference type="AlphaFoldDB" id="A0A1Y5FAC2"/>
<dbReference type="GO" id="GO:0032264">
    <property type="term" value="P:IMP salvage"/>
    <property type="evidence" value="ECO:0007669"/>
    <property type="project" value="UniProtKB-UniPathway"/>
</dbReference>
<name>A0A1Y5FAC2_9BACT</name>
<organism evidence="17 18">
    <name type="scientific">Halobacteriovorax marinus</name>
    <dbReference type="NCBI Taxonomy" id="97084"/>
    <lineage>
        <taxon>Bacteria</taxon>
        <taxon>Pseudomonadati</taxon>
        <taxon>Bdellovibrionota</taxon>
        <taxon>Bacteriovoracia</taxon>
        <taxon>Bacteriovoracales</taxon>
        <taxon>Halobacteriovoraceae</taxon>
        <taxon>Halobacteriovorax</taxon>
    </lineage>
</organism>
<dbReference type="GO" id="GO:0004422">
    <property type="term" value="F:hypoxanthine phosphoribosyltransferase activity"/>
    <property type="evidence" value="ECO:0007669"/>
    <property type="project" value="InterPro"/>
</dbReference>
<dbReference type="GO" id="GO:0000166">
    <property type="term" value="F:nucleotide binding"/>
    <property type="evidence" value="ECO:0007669"/>
    <property type="project" value="UniProtKB-KW"/>
</dbReference>
<keyword evidence="8 15" id="KW-0808">Transferase</keyword>
<dbReference type="SUPFAM" id="SSF53271">
    <property type="entry name" value="PRTase-like"/>
    <property type="match status" value="1"/>
</dbReference>
<dbReference type="EC" id="2.4.2.8" evidence="5 15"/>
<dbReference type="InterPro" id="IPR005904">
    <property type="entry name" value="Hxn_phspho_trans"/>
</dbReference>
<comment type="similarity">
    <text evidence="4 15">Belongs to the purine/pyrimidine phosphoribosyltransferase family.</text>
</comment>
<dbReference type="CDD" id="cd06223">
    <property type="entry name" value="PRTases_typeI"/>
    <property type="match status" value="1"/>
</dbReference>
<dbReference type="EMBL" id="MAAO01000004">
    <property type="protein sequence ID" value="OUR98487.1"/>
    <property type="molecule type" value="Genomic_DNA"/>
</dbReference>
<gene>
    <name evidence="17" type="ORF">A9Q84_03490</name>
</gene>
<evidence type="ECO:0000256" key="12">
    <source>
        <dbReference type="ARBA" id="ARBA00022842"/>
    </source>
</evidence>
<comment type="subcellular location">
    <subcellularLocation>
        <location evidence="2 15">Cytoplasm</location>
    </subcellularLocation>
</comment>
<comment type="caution">
    <text evidence="17">The sequence shown here is derived from an EMBL/GenBank/DDBJ whole genome shotgun (WGS) entry which is preliminary data.</text>
</comment>
<accession>A0A1Y5FAC2</accession>
<dbReference type="GO" id="GO:0052657">
    <property type="term" value="F:guanine phosphoribosyltransferase activity"/>
    <property type="evidence" value="ECO:0007669"/>
    <property type="project" value="RHEA"/>
</dbReference>
<keyword evidence="6 15" id="KW-0963">Cytoplasm</keyword>
<dbReference type="PANTHER" id="PTHR43340">
    <property type="entry name" value="HYPOXANTHINE-GUANINE PHOSPHORIBOSYLTRANSFERASE"/>
    <property type="match status" value="1"/>
</dbReference>
<sequence>MSYPELISREEIRKRVEELGQQITKDYAGEELVVVGVLKGSFVFCADLIRELNLPVHLEFMSVSSYEGTESTGNLKINLDISTNVEGKNVLLVEDIVDTGFTISTLSKLFKNKNPKSVKLATLLYKPARLEHKVDIDYLAFEIEDHFVIGYGLDFNGRFRELPYVGIYDGEV</sequence>
<dbReference type="GO" id="GO:0000287">
    <property type="term" value="F:magnesium ion binding"/>
    <property type="evidence" value="ECO:0007669"/>
    <property type="project" value="TreeGrafter"/>
</dbReference>
<feature type="domain" description="Phosphoribosyltransferase" evidence="16">
    <location>
        <begin position="10"/>
        <end position="155"/>
    </location>
</feature>
<evidence type="ECO:0000259" key="16">
    <source>
        <dbReference type="Pfam" id="PF00156"/>
    </source>
</evidence>
<evidence type="ECO:0000313" key="18">
    <source>
        <dbReference type="Proteomes" id="UP000196531"/>
    </source>
</evidence>
<evidence type="ECO:0000256" key="4">
    <source>
        <dbReference type="ARBA" id="ARBA00008391"/>
    </source>
</evidence>
<keyword evidence="9 15" id="KW-0479">Metal-binding</keyword>
<dbReference type="GO" id="GO:0006178">
    <property type="term" value="P:guanine salvage"/>
    <property type="evidence" value="ECO:0007669"/>
    <property type="project" value="TreeGrafter"/>
</dbReference>
<evidence type="ECO:0000256" key="1">
    <source>
        <dbReference type="ARBA" id="ARBA00001946"/>
    </source>
</evidence>
<keyword evidence="11 15" id="KW-0547">Nucleotide-binding</keyword>
<dbReference type="FunFam" id="3.40.50.2020:FF:000006">
    <property type="entry name" value="Hypoxanthine phosphoribosyltransferase"/>
    <property type="match status" value="1"/>
</dbReference>
<evidence type="ECO:0000256" key="15">
    <source>
        <dbReference type="RuleBase" id="RU364099"/>
    </source>
</evidence>
<dbReference type="InterPro" id="IPR029057">
    <property type="entry name" value="PRTase-like"/>
</dbReference>
<proteinExistence type="inferred from homology"/>